<feature type="compositionally biased region" description="Polar residues" evidence="1">
    <location>
        <begin position="1"/>
        <end position="17"/>
    </location>
</feature>
<reference evidence="2 3" key="1">
    <citation type="journal article" date="2023" name="IMA Fungus">
        <title>Comparative genomic study of the Penicillium genus elucidates a diverse pangenome and 15 lateral gene transfer events.</title>
        <authorList>
            <person name="Petersen C."/>
            <person name="Sorensen T."/>
            <person name="Nielsen M.R."/>
            <person name="Sondergaard T.E."/>
            <person name="Sorensen J.L."/>
            <person name="Fitzpatrick D.A."/>
            <person name="Frisvad J.C."/>
            <person name="Nielsen K.L."/>
        </authorList>
    </citation>
    <scope>NUCLEOTIDE SEQUENCE [LARGE SCALE GENOMIC DNA]</scope>
    <source>
        <strain evidence="2 3">IBT 3361</strain>
    </source>
</reference>
<organism evidence="2 3">
    <name type="scientific">Penicillium chrysogenum</name>
    <name type="common">Penicillium notatum</name>
    <dbReference type="NCBI Taxonomy" id="5076"/>
    <lineage>
        <taxon>Eukaryota</taxon>
        <taxon>Fungi</taxon>
        <taxon>Dikarya</taxon>
        <taxon>Ascomycota</taxon>
        <taxon>Pezizomycotina</taxon>
        <taxon>Eurotiomycetes</taxon>
        <taxon>Eurotiomycetidae</taxon>
        <taxon>Eurotiales</taxon>
        <taxon>Aspergillaceae</taxon>
        <taxon>Penicillium</taxon>
        <taxon>Penicillium chrysogenum species complex</taxon>
    </lineage>
</organism>
<evidence type="ECO:0000256" key="1">
    <source>
        <dbReference type="SAM" id="MobiDB-lite"/>
    </source>
</evidence>
<protein>
    <submittedName>
        <fullName evidence="2">Uncharacterized protein</fullName>
    </submittedName>
</protein>
<keyword evidence="3" id="KW-1185">Reference proteome</keyword>
<feature type="region of interest" description="Disordered" evidence="1">
    <location>
        <begin position="1"/>
        <end position="71"/>
    </location>
</feature>
<name>A0ABQ8WE75_PENCH</name>
<gene>
    <name evidence="2" type="ORF">N7505_007730</name>
</gene>
<accession>A0ABQ8WE75</accession>
<evidence type="ECO:0000313" key="3">
    <source>
        <dbReference type="Proteomes" id="UP001220256"/>
    </source>
</evidence>
<dbReference type="Proteomes" id="UP001220256">
    <property type="component" value="Unassembled WGS sequence"/>
</dbReference>
<evidence type="ECO:0000313" key="2">
    <source>
        <dbReference type="EMBL" id="KAJ5264937.1"/>
    </source>
</evidence>
<comment type="caution">
    <text evidence="2">The sequence shown here is derived from an EMBL/GenBank/DDBJ whole genome shotgun (WGS) entry which is preliminary data.</text>
</comment>
<proteinExistence type="predicted"/>
<feature type="compositionally biased region" description="Low complexity" evidence="1">
    <location>
        <begin position="164"/>
        <end position="178"/>
    </location>
</feature>
<feature type="compositionally biased region" description="Polar residues" evidence="1">
    <location>
        <begin position="29"/>
        <end position="71"/>
    </location>
</feature>
<feature type="region of interest" description="Disordered" evidence="1">
    <location>
        <begin position="157"/>
        <end position="178"/>
    </location>
</feature>
<sequence length="178" mass="18387">MAQPQSNTTEPDTSLAVNVNAGLVAPEATATTLQGTSSDPPNPSVPQSSQASQLPSFDPQPGQNVPQSFSAQPNFVMNGGFSSSGYGLYPDASGIYGSHGPLVHAQYGPGFNIIDQTANELALELSVRMKHTQRLPYLILIALSVTEKPSSATAVSSAAHYETRSSTTGTGSTVSSSC</sequence>
<dbReference type="EMBL" id="JAPVEB010000004">
    <property type="protein sequence ID" value="KAJ5264937.1"/>
    <property type="molecule type" value="Genomic_DNA"/>
</dbReference>